<evidence type="ECO:0000313" key="1">
    <source>
        <dbReference type="EMBL" id="TCC88068.1"/>
    </source>
</evidence>
<keyword evidence="2" id="KW-1185">Reference proteome</keyword>
<gene>
    <name evidence="1" type="ORF">EZ428_20310</name>
</gene>
<dbReference type="Pfam" id="PF10009">
    <property type="entry name" value="DUF2252"/>
    <property type="match status" value="1"/>
</dbReference>
<dbReference type="Proteomes" id="UP000292884">
    <property type="component" value="Unassembled WGS sequence"/>
</dbReference>
<dbReference type="RefSeq" id="WP_131555032.1">
    <property type="nucleotide sequence ID" value="NZ_SJSK01000006.1"/>
</dbReference>
<comment type="caution">
    <text evidence="1">The sequence shown here is derived from an EMBL/GenBank/DDBJ whole genome shotgun (WGS) entry which is preliminary data.</text>
</comment>
<name>A0A4R0MMV1_9SPHI</name>
<dbReference type="OrthoDB" id="1491115at2"/>
<organism evidence="1 2">
    <name type="scientific">Pedobacter frigiditerrae</name>
    <dbReference type="NCBI Taxonomy" id="2530452"/>
    <lineage>
        <taxon>Bacteria</taxon>
        <taxon>Pseudomonadati</taxon>
        <taxon>Bacteroidota</taxon>
        <taxon>Sphingobacteriia</taxon>
        <taxon>Sphingobacteriales</taxon>
        <taxon>Sphingobacteriaceae</taxon>
        <taxon>Pedobacter</taxon>
    </lineage>
</organism>
<evidence type="ECO:0000313" key="2">
    <source>
        <dbReference type="Proteomes" id="UP000292884"/>
    </source>
</evidence>
<reference evidence="1 2" key="1">
    <citation type="submission" date="2019-02" db="EMBL/GenBank/DDBJ databases">
        <title>Pedobacter sp. RP-1-13 sp. nov., isolated from Arctic soil.</title>
        <authorList>
            <person name="Dahal R.H."/>
        </authorList>
    </citation>
    <scope>NUCLEOTIDE SEQUENCE [LARGE SCALE GENOMIC DNA]</scope>
    <source>
        <strain evidence="1 2">RP-1-13</strain>
    </source>
</reference>
<dbReference type="PANTHER" id="PTHR39441">
    <property type="entry name" value="DUF2252 DOMAIN-CONTAINING PROTEIN"/>
    <property type="match status" value="1"/>
</dbReference>
<dbReference type="PANTHER" id="PTHR39441:SF1">
    <property type="entry name" value="DUF2252 DOMAIN-CONTAINING PROTEIN"/>
    <property type="match status" value="1"/>
</dbReference>
<sequence>MLNQQLISFNKGRLPEMIQLKYEVMTENAFRFFRGTCHLFYERLAALKNFPASPLAWICGDLHLENFGSFKGSNHLVYFDLNDFDEGILAPALWEVIRLVTSIFVAFGALEIGEEQATNLALLYVNSYAGTLCKGKAIGIEPRTAKGIVKKFLKHAQTRNYNELLEKRTKIKGKKIILSLTHERHFKLDKTLKKELMDHIDTWIATSNESPYNYKVKDVVFRFAGTGSVGVKRYLFLLKSTNAKNDFLLLDMKQSFESSLMPCVNELQPKWKDAADRILAIQERMQNVTASLLGRTNFNGDCYVLQELQPMEDTFDFKMVNGNYRNMLQAIDDMAILTASSQLRSGGMDGSATIDALKAFGAKVHEWRDEVIAIAKNAALQNEQDYNAFIKDYKNGVFANQK</sequence>
<proteinExistence type="predicted"/>
<dbReference type="InterPro" id="IPR018721">
    <property type="entry name" value="DUF2252"/>
</dbReference>
<dbReference type="EMBL" id="SJSK01000006">
    <property type="protein sequence ID" value="TCC88068.1"/>
    <property type="molecule type" value="Genomic_DNA"/>
</dbReference>
<dbReference type="AlphaFoldDB" id="A0A4R0MMV1"/>
<accession>A0A4R0MMV1</accession>
<protein>
    <submittedName>
        <fullName evidence="1">DUF2252 domain-containing protein</fullName>
    </submittedName>
</protein>